<dbReference type="PANTHER" id="PTHR46113">
    <property type="entry name" value="SNAC DOMAIN-CONTAINING PROTEIN"/>
    <property type="match status" value="1"/>
</dbReference>
<dbReference type="OrthoDB" id="6776719at2759"/>
<evidence type="ECO:0000313" key="1">
    <source>
        <dbReference type="EMBL" id="QQP49940.1"/>
    </source>
</evidence>
<reference evidence="2" key="1">
    <citation type="submission" date="2021-01" db="EMBL/GenBank/DDBJ databases">
        <title>Caligus Genome Assembly.</title>
        <authorList>
            <person name="Gallardo-Escarate C."/>
        </authorList>
    </citation>
    <scope>NUCLEOTIDE SEQUENCE [LARGE SCALE GENOMIC DNA]</scope>
</reference>
<gene>
    <name evidence="1" type="ORF">FKW44_010773</name>
</gene>
<dbReference type="PANTHER" id="PTHR46113:SF1">
    <property type="entry name" value="PEPTIDASE M17 LEUCYL AMINOPEPTIDASE N-TERMINAL DOMAIN-CONTAINING PROTEIN"/>
    <property type="match status" value="1"/>
</dbReference>
<dbReference type="AlphaFoldDB" id="A0A7T8HHG8"/>
<name>A0A7T8HHG8_CALRO</name>
<keyword evidence="2" id="KW-1185">Reference proteome</keyword>
<sequence length="274" mass="31800">FLIGMTPELQWTEHLQDCHHARWMGAVIYVLKMIICGEKHVKVGQAKFKGLLDLGFFFLGIYARYWFASPVAADAPFLTWSMWHDLQRWKSRDKILATKAQEKLELHTWYLTGRAMFYLFFSRLVEDSLKRILADTKPDLPKITEESSLEDFVNSETWLLPQVCQLELVKIHPTFLHLPVNEWPNDDSYVKLREIVTSLRVVNDAAERSVKFGTDFTQVMTKSEDSRQNILQTVELARRAFPRATRKVFLATPATSSTLELMKAAHYDARESQS</sequence>
<accession>A0A7T8HHG8</accession>
<evidence type="ECO:0000313" key="2">
    <source>
        <dbReference type="Proteomes" id="UP000595437"/>
    </source>
</evidence>
<organism evidence="1 2">
    <name type="scientific">Caligus rogercresseyi</name>
    <name type="common">Sea louse</name>
    <dbReference type="NCBI Taxonomy" id="217165"/>
    <lineage>
        <taxon>Eukaryota</taxon>
        <taxon>Metazoa</taxon>
        <taxon>Ecdysozoa</taxon>
        <taxon>Arthropoda</taxon>
        <taxon>Crustacea</taxon>
        <taxon>Multicrustacea</taxon>
        <taxon>Hexanauplia</taxon>
        <taxon>Copepoda</taxon>
        <taxon>Siphonostomatoida</taxon>
        <taxon>Caligidae</taxon>
        <taxon>Caligus</taxon>
    </lineage>
</organism>
<dbReference type="EMBL" id="CP045896">
    <property type="protein sequence ID" value="QQP49940.1"/>
    <property type="molecule type" value="Genomic_DNA"/>
</dbReference>
<feature type="non-terminal residue" evidence="1">
    <location>
        <position position="274"/>
    </location>
</feature>
<proteinExistence type="predicted"/>
<protein>
    <submittedName>
        <fullName evidence="1">Uncharacterized protein Cc8K152</fullName>
    </submittedName>
</protein>
<dbReference type="Proteomes" id="UP000595437">
    <property type="component" value="Chromosome 7"/>
</dbReference>